<organism evidence="2 3">
    <name type="scientific">Candidatus Flavonifractor intestinigallinarum</name>
    <dbReference type="NCBI Taxonomy" id="2838586"/>
    <lineage>
        <taxon>Bacteria</taxon>
        <taxon>Bacillati</taxon>
        <taxon>Bacillota</taxon>
        <taxon>Clostridia</taxon>
        <taxon>Eubacteriales</taxon>
        <taxon>Oscillospiraceae</taxon>
        <taxon>Flavonifractor</taxon>
    </lineage>
</organism>
<evidence type="ECO:0000313" key="3">
    <source>
        <dbReference type="Proteomes" id="UP000823921"/>
    </source>
</evidence>
<dbReference type="InterPro" id="IPR022488">
    <property type="entry name" value="PPK2-related"/>
</dbReference>
<dbReference type="SUPFAM" id="SSF52540">
    <property type="entry name" value="P-loop containing nucleoside triphosphate hydrolases"/>
    <property type="match status" value="2"/>
</dbReference>
<gene>
    <name evidence="2" type="primary">pap</name>
    <name evidence="2" type="ORF">H9712_09910</name>
</gene>
<dbReference type="InterPro" id="IPR022489">
    <property type="entry name" value="PolyP_AMP_Tfrase"/>
</dbReference>
<reference evidence="2" key="2">
    <citation type="submission" date="2021-04" db="EMBL/GenBank/DDBJ databases">
        <authorList>
            <person name="Gilroy R."/>
        </authorList>
    </citation>
    <scope>NUCLEOTIDE SEQUENCE</scope>
    <source>
        <strain evidence="2">CHK192-8294</strain>
    </source>
</reference>
<dbReference type="GO" id="GO:0043751">
    <property type="term" value="F:polyphosphate:AMP phosphotransferase activity"/>
    <property type="evidence" value="ECO:0007669"/>
    <property type="project" value="InterPro"/>
</dbReference>
<name>A0A9D2MN70_9FIRM</name>
<sequence>MLSDFPFHTERRTQAECKALLKVRREELAGLQQRLQQAGLPVIVLLEGWSASGKGRTIQSLIRELDPRFFKVISVNSPTDTEKRWPFLKRHFETIPAQGKVLFLDTGWMEETVRAYLHGELSEDEYQARLESINIFERQLAAGGYLLVKLFLHIDAQSQKERLDGLAADKDTAWRCTEADRRQNRNYQKHLAVFDGYLAATDKPWAPWKIIDSTQAVQANLAAADWLHDQICAALEARPVPVHPSYQWPLAPTLPLAQVELDKTLEEKDYRKQLKKCRKKLSALHNELYRKKVPVVIVYEGWDAAGKGGNIKRLASALDPRGYEVLPIAAPTKDELARHYLWRFWTRLPKTGHIAIFDRSWYGRVMVERLEGFCTTDDWQRAYDEINEFEQELNNCGMVVIKFWVQIDKDTQLARFNERQADPAKQWKITEEDWRNRDKWDAYEVAVNEMLQRTSTAFAPWHILESVDKKYARIKAMKIVIEALERALEQPS</sequence>
<dbReference type="NCBIfam" id="TIGR03708">
    <property type="entry name" value="poly_P_AMP_trns"/>
    <property type="match status" value="1"/>
</dbReference>
<evidence type="ECO:0000259" key="1">
    <source>
        <dbReference type="Pfam" id="PF03976"/>
    </source>
</evidence>
<protein>
    <submittedName>
        <fullName evidence="2">Polyphosphate:AMP phosphotransferase</fullName>
    </submittedName>
</protein>
<dbReference type="InterPro" id="IPR027417">
    <property type="entry name" value="P-loop_NTPase"/>
</dbReference>
<dbReference type="Pfam" id="PF03976">
    <property type="entry name" value="PPK2"/>
    <property type="match status" value="2"/>
</dbReference>
<evidence type="ECO:0000313" key="2">
    <source>
        <dbReference type="EMBL" id="HJB81292.1"/>
    </source>
</evidence>
<dbReference type="AlphaFoldDB" id="A0A9D2MN70"/>
<dbReference type="PANTHER" id="PTHR34383:SF3">
    <property type="entry name" value="POLYPHOSPHATE:AMP PHOSPHOTRANSFERASE"/>
    <property type="match status" value="1"/>
</dbReference>
<dbReference type="Gene3D" id="3.40.50.300">
    <property type="entry name" value="P-loop containing nucleotide triphosphate hydrolases"/>
    <property type="match status" value="2"/>
</dbReference>
<feature type="domain" description="Polyphosphate kinase-2-related" evidence="1">
    <location>
        <begin position="17"/>
        <end position="232"/>
    </location>
</feature>
<dbReference type="EMBL" id="DWXO01000094">
    <property type="protein sequence ID" value="HJB81292.1"/>
    <property type="molecule type" value="Genomic_DNA"/>
</dbReference>
<accession>A0A9D2MN70</accession>
<feature type="domain" description="Polyphosphate kinase-2-related" evidence="1">
    <location>
        <begin position="265"/>
        <end position="487"/>
    </location>
</feature>
<proteinExistence type="predicted"/>
<dbReference type="GO" id="GO:0006797">
    <property type="term" value="P:polyphosphate metabolic process"/>
    <property type="evidence" value="ECO:0007669"/>
    <property type="project" value="InterPro"/>
</dbReference>
<dbReference type="Proteomes" id="UP000823921">
    <property type="component" value="Unassembled WGS sequence"/>
</dbReference>
<dbReference type="PANTHER" id="PTHR34383">
    <property type="entry name" value="POLYPHOSPHATE:AMP PHOSPHOTRANSFERASE-RELATED"/>
    <property type="match status" value="1"/>
</dbReference>
<reference evidence="2" key="1">
    <citation type="journal article" date="2021" name="PeerJ">
        <title>Extensive microbial diversity within the chicken gut microbiome revealed by metagenomics and culture.</title>
        <authorList>
            <person name="Gilroy R."/>
            <person name="Ravi A."/>
            <person name="Getino M."/>
            <person name="Pursley I."/>
            <person name="Horton D.L."/>
            <person name="Alikhan N.F."/>
            <person name="Baker D."/>
            <person name="Gharbi K."/>
            <person name="Hall N."/>
            <person name="Watson M."/>
            <person name="Adriaenssens E.M."/>
            <person name="Foster-Nyarko E."/>
            <person name="Jarju S."/>
            <person name="Secka A."/>
            <person name="Antonio M."/>
            <person name="Oren A."/>
            <person name="Chaudhuri R.R."/>
            <person name="La Ragione R."/>
            <person name="Hildebrand F."/>
            <person name="Pallen M.J."/>
        </authorList>
    </citation>
    <scope>NUCLEOTIDE SEQUENCE</scope>
    <source>
        <strain evidence="2">CHK192-8294</strain>
    </source>
</reference>
<comment type="caution">
    <text evidence="2">The sequence shown here is derived from an EMBL/GenBank/DDBJ whole genome shotgun (WGS) entry which is preliminary data.</text>
</comment>